<evidence type="ECO:0000313" key="1">
    <source>
        <dbReference type="EMBL" id="OTP98035.1"/>
    </source>
</evidence>
<comment type="caution">
    <text evidence="1">The sequence shown here is derived from an EMBL/GenBank/DDBJ whole genome shotgun (WGS) entry which is preliminary data.</text>
</comment>
<dbReference type="EMBL" id="NART01000090">
    <property type="protein sequence ID" value="OTQ08353.1"/>
    <property type="molecule type" value="Genomic_DNA"/>
</dbReference>
<dbReference type="Proteomes" id="UP000194977">
    <property type="component" value="Unassembled WGS sequence"/>
</dbReference>
<sequence>MNNMKILNVQSLNQVKRLDYFIRKVTDCEVIWGSYGESGWLLLSDKNGRKIVPFWPEKEFVNEYNVTHQYEYFPKKMDLYYFLDKWINGLTKDKINIAVFPVMGKESIIITPLELKDLLENELEQYE</sequence>
<name>A0A242NE49_9GAMM</name>
<dbReference type="OrthoDB" id="2936081at2"/>
<dbReference type="Pfam" id="PF11042">
    <property type="entry name" value="DUF2750"/>
    <property type="match status" value="1"/>
</dbReference>
<evidence type="ECO:0008006" key="5">
    <source>
        <dbReference type="Google" id="ProtNLM"/>
    </source>
</evidence>
<organism evidence="1 4">
    <name type="scientific">Gilliamella apicola</name>
    <dbReference type="NCBI Taxonomy" id="1196095"/>
    <lineage>
        <taxon>Bacteria</taxon>
        <taxon>Pseudomonadati</taxon>
        <taxon>Pseudomonadota</taxon>
        <taxon>Gammaproteobacteria</taxon>
        <taxon>Orbales</taxon>
        <taxon>Orbaceae</taxon>
        <taxon>Gilliamella</taxon>
    </lineage>
</organism>
<accession>A0A242NE49</accession>
<evidence type="ECO:0000313" key="2">
    <source>
        <dbReference type="EMBL" id="OTQ08353.1"/>
    </source>
</evidence>
<dbReference type="Proteomes" id="UP000194800">
    <property type="component" value="Unassembled WGS sequence"/>
</dbReference>
<keyword evidence="3" id="KW-1185">Reference proteome</keyword>
<protein>
    <recommendedName>
        <fullName evidence="5">DUF2750 domain-containing protein</fullName>
    </recommendedName>
</protein>
<reference evidence="3 4" key="1">
    <citation type="submission" date="2017-03" db="EMBL/GenBank/DDBJ databases">
        <title>Comparative genomics of honeybee gut symbionts reveal geographically distinct and subgroup specific antibiotic resistance.</title>
        <authorList>
            <person name="Ludvigsen J."/>
            <person name="Porcellato D."/>
            <person name="Labee-Lund T.M."/>
            <person name="Amdam G.V."/>
            <person name="Rudi K."/>
        </authorList>
    </citation>
    <scope>NUCLEOTIDE SEQUENCE [LARGE SCALE GENOMIC DNA]</scope>
    <source>
        <strain evidence="1 4">A-7-12</strain>
        <strain evidence="2 3">A-9-12</strain>
    </source>
</reference>
<proteinExistence type="predicted"/>
<dbReference type="AlphaFoldDB" id="A0A242NE49"/>
<dbReference type="EMBL" id="NARP01000042">
    <property type="protein sequence ID" value="OTP98035.1"/>
    <property type="molecule type" value="Genomic_DNA"/>
</dbReference>
<evidence type="ECO:0000313" key="3">
    <source>
        <dbReference type="Proteomes" id="UP000194800"/>
    </source>
</evidence>
<dbReference type="InterPro" id="IPR021284">
    <property type="entry name" value="DUF2750"/>
</dbReference>
<evidence type="ECO:0000313" key="4">
    <source>
        <dbReference type="Proteomes" id="UP000194977"/>
    </source>
</evidence>
<dbReference type="RefSeq" id="WP_065601647.1">
    <property type="nucleotide sequence ID" value="NZ_LZGJ01000004.1"/>
</dbReference>
<gene>
    <name evidence="2" type="ORF">B6C91_12695</name>
    <name evidence="1" type="ORF">B6D08_12660</name>
</gene>